<organism evidence="2 3">
    <name type="scientific">Nocardia uniformis</name>
    <dbReference type="NCBI Taxonomy" id="53432"/>
    <lineage>
        <taxon>Bacteria</taxon>
        <taxon>Bacillati</taxon>
        <taxon>Actinomycetota</taxon>
        <taxon>Actinomycetes</taxon>
        <taxon>Mycobacteriales</taxon>
        <taxon>Nocardiaceae</taxon>
        <taxon>Nocardia</taxon>
    </lineage>
</organism>
<evidence type="ECO:0000256" key="1">
    <source>
        <dbReference type="SAM" id="MobiDB-lite"/>
    </source>
</evidence>
<dbReference type="EMBL" id="JABELX010000011">
    <property type="protein sequence ID" value="NNH73727.1"/>
    <property type="molecule type" value="Genomic_DNA"/>
</dbReference>
<sequence>MLVRNFPGQGLRPDGSPGPKSLSPEGQKERAVGGEPHYQSGGELTMSSTTDLLTRSEYSAKRKNQQAGPVSDLMPETVQRFKDLYPDWKGKNWHVSAGAYGMHLGPVNLVRDSQPDEESSGNNA</sequence>
<accession>A0A849CCF1</accession>
<comment type="caution">
    <text evidence="2">The sequence shown here is derived from an EMBL/GenBank/DDBJ whole genome shotgun (WGS) entry which is preliminary data.</text>
</comment>
<feature type="region of interest" description="Disordered" evidence="1">
    <location>
        <begin position="1"/>
        <end position="75"/>
    </location>
</feature>
<evidence type="ECO:0000313" key="2">
    <source>
        <dbReference type="EMBL" id="NNH73727.1"/>
    </source>
</evidence>
<reference evidence="2 3" key="1">
    <citation type="submission" date="2020-05" db="EMBL/GenBank/DDBJ databases">
        <title>MicrobeNet Type strains.</title>
        <authorList>
            <person name="Nicholson A.C."/>
        </authorList>
    </citation>
    <scope>NUCLEOTIDE SEQUENCE [LARGE SCALE GENOMIC DNA]</scope>
    <source>
        <strain evidence="2 3">JCM 3224</strain>
    </source>
</reference>
<gene>
    <name evidence="2" type="ORF">HLB23_28390</name>
</gene>
<dbReference type="Proteomes" id="UP000586827">
    <property type="component" value="Unassembled WGS sequence"/>
</dbReference>
<name>A0A849CCF1_9NOCA</name>
<feature type="compositionally biased region" description="Polar residues" evidence="1">
    <location>
        <begin position="45"/>
        <end position="57"/>
    </location>
</feature>
<keyword evidence="3" id="KW-1185">Reference proteome</keyword>
<evidence type="ECO:0000313" key="3">
    <source>
        <dbReference type="Proteomes" id="UP000586827"/>
    </source>
</evidence>
<dbReference type="AlphaFoldDB" id="A0A849CCF1"/>
<proteinExistence type="predicted"/>
<dbReference type="RefSeq" id="WP_157552324.1">
    <property type="nucleotide sequence ID" value="NZ_JABELX010000011.1"/>
</dbReference>
<protein>
    <submittedName>
        <fullName evidence="2">Uncharacterized protein</fullName>
    </submittedName>
</protein>